<evidence type="ECO:0000259" key="3">
    <source>
        <dbReference type="PROSITE" id="PS50937"/>
    </source>
</evidence>
<evidence type="ECO:0000313" key="5">
    <source>
        <dbReference type="Proteomes" id="UP001500689"/>
    </source>
</evidence>
<dbReference type="InterPro" id="IPR047057">
    <property type="entry name" value="MerR_fam"/>
</dbReference>
<evidence type="ECO:0000313" key="4">
    <source>
        <dbReference type="EMBL" id="GAA3573773.1"/>
    </source>
</evidence>
<proteinExistence type="predicted"/>
<dbReference type="Pfam" id="PF13411">
    <property type="entry name" value="MerR_1"/>
    <property type="match status" value="1"/>
</dbReference>
<reference evidence="5" key="1">
    <citation type="journal article" date="2019" name="Int. J. Syst. Evol. Microbiol.">
        <title>The Global Catalogue of Microorganisms (GCM) 10K type strain sequencing project: providing services to taxonomists for standard genome sequencing and annotation.</title>
        <authorList>
            <consortium name="The Broad Institute Genomics Platform"/>
            <consortium name="The Broad Institute Genome Sequencing Center for Infectious Disease"/>
            <person name="Wu L."/>
            <person name="Ma J."/>
        </authorList>
    </citation>
    <scope>NUCLEOTIDE SEQUENCE [LARGE SCALE GENOMIC DNA]</scope>
    <source>
        <strain evidence="5">JCM 16898</strain>
    </source>
</reference>
<dbReference type="PANTHER" id="PTHR30204:SF97">
    <property type="entry name" value="MERR FAMILY REGULATORY PROTEIN"/>
    <property type="match status" value="1"/>
</dbReference>
<feature type="coiled-coil region" evidence="2">
    <location>
        <begin position="120"/>
        <end position="147"/>
    </location>
</feature>
<dbReference type="InterPro" id="IPR000551">
    <property type="entry name" value="MerR-type_HTH_dom"/>
</dbReference>
<dbReference type="Proteomes" id="UP001500689">
    <property type="component" value="Unassembled WGS sequence"/>
</dbReference>
<keyword evidence="1" id="KW-0238">DNA-binding</keyword>
<name>A0ABP6XWS0_9PSEU</name>
<comment type="caution">
    <text evidence="4">The sequence shown here is derived from an EMBL/GenBank/DDBJ whole genome shotgun (WGS) entry which is preliminary data.</text>
</comment>
<protein>
    <recommendedName>
        <fullName evidence="3">HTH merR-type domain-containing protein</fullName>
    </recommendedName>
</protein>
<organism evidence="4 5">
    <name type="scientific">Amycolatopsis ultiminotia</name>
    <dbReference type="NCBI Taxonomy" id="543629"/>
    <lineage>
        <taxon>Bacteria</taxon>
        <taxon>Bacillati</taxon>
        <taxon>Actinomycetota</taxon>
        <taxon>Actinomycetes</taxon>
        <taxon>Pseudonocardiales</taxon>
        <taxon>Pseudonocardiaceae</taxon>
        <taxon>Amycolatopsis</taxon>
    </lineage>
</organism>
<dbReference type="PANTHER" id="PTHR30204">
    <property type="entry name" value="REDOX-CYCLING DRUG-SENSING TRANSCRIPTIONAL ACTIVATOR SOXR"/>
    <property type="match status" value="1"/>
</dbReference>
<dbReference type="EMBL" id="BAAAZN010000018">
    <property type="protein sequence ID" value="GAA3573773.1"/>
    <property type="molecule type" value="Genomic_DNA"/>
</dbReference>
<dbReference type="PRINTS" id="PR00040">
    <property type="entry name" value="HTHMERR"/>
</dbReference>
<dbReference type="PROSITE" id="PS50937">
    <property type="entry name" value="HTH_MERR_2"/>
    <property type="match status" value="1"/>
</dbReference>
<dbReference type="SUPFAM" id="SSF46955">
    <property type="entry name" value="Putative DNA-binding domain"/>
    <property type="match status" value="1"/>
</dbReference>
<evidence type="ECO:0000256" key="2">
    <source>
        <dbReference type="SAM" id="Coils"/>
    </source>
</evidence>
<gene>
    <name evidence="4" type="ORF">GCM10022222_67720</name>
</gene>
<keyword evidence="5" id="KW-1185">Reference proteome</keyword>
<feature type="domain" description="HTH merR-type" evidence="3">
    <location>
        <begin position="42"/>
        <end position="110"/>
    </location>
</feature>
<dbReference type="InterPro" id="IPR009061">
    <property type="entry name" value="DNA-bd_dom_put_sf"/>
</dbReference>
<accession>A0ABP6XWS0</accession>
<evidence type="ECO:0000256" key="1">
    <source>
        <dbReference type="ARBA" id="ARBA00023125"/>
    </source>
</evidence>
<dbReference type="Gene3D" id="1.10.1660.10">
    <property type="match status" value="1"/>
</dbReference>
<dbReference type="SMART" id="SM00422">
    <property type="entry name" value="HTH_MERR"/>
    <property type="match status" value="1"/>
</dbReference>
<sequence>MPDVAPVTTAVRPFICGAVVMPRTLNCVISVKVNIGDVRRIAVRIGELSAATGVSSRSLRYYEQQGLLCSRRTANAYREYQPEAVERVAFIQDLFSAGLSSSVIRDCLPLAGDTRAEADCSALLARIRKVRDELARQERNLAQRRKTLDSYLVGAAAPRGVPATSSQQATNVMAD</sequence>
<dbReference type="PROSITE" id="PS00552">
    <property type="entry name" value="HTH_MERR_1"/>
    <property type="match status" value="1"/>
</dbReference>
<keyword evidence="2" id="KW-0175">Coiled coil</keyword>